<keyword evidence="2" id="KW-1185">Reference proteome</keyword>
<dbReference type="EMBL" id="CP047591">
    <property type="protein sequence ID" value="QHI73563.1"/>
    <property type="molecule type" value="Genomic_DNA"/>
</dbReference>
<organism evidence="1 2">
    <name type="scientific">Aminipila terrae</name>
    <dbReference type="NCBI Taxonomy" id="2697030"/>
    <lineage>
        <taxon>Bacteria</taxon>
        <taxon>Bacillati</taxon>
        <taxon>Bacillota</taxon>
        <taxon>Clostridia</taxon>
        <taxon>Peptostreptococcales</taxon>
        <taxon>Anaerovoracaceae</taxon>
        <taxon>Aminipila</taxon>
    </lineage>
</organism>
<dbReference type="KEGG" id="amic:Ami3637_15330"/>
<evidence type="ECO:0000313" key="2">
    <source>
        <dbReference type="Proteomes" id="UP000463883"/>
    </source>
</evidence>
<sequence>MMKKIAIFMMVIVMAGVLISGCGKDKAVSQRAPEKHDYYKISNDSEGNLAALFFLGSDKEEIEKKAKELMDQYDVSEEEAKKTGYEMVNVDNGSEWYLVVPKYEGSTIQIDSVKLTEQGNLETDKELLTTDKPVVLQCNISDIAPSSQVTVTLKDKKVVFNPAISLKDGKIVKFKGVYTE</sequence>
<name>A0A6P1MK92_9FIRM</name>
<dbReference type="AlphaFoldDB" id="A0A6P1MK92"/>
<proteinExistence type="predicted"/>
<dbReference type="RefSeq" id="WP_162363328.1">
    <property type="nucleotide sequence ID" value="NZ_CP047591.1"/>
</dbReference>
<reference evidence="1 2" key="1">
    <citation type="submission" date="2020-01" db="EMBL/GenBank/DDBJ databases">
        <title>Genomic analysis of Aminipila sp. CBA3637.</title>
        <authorList>
            <person name="Kim Y.B."/>
            <person name="Roh S.W."/>
        </authorList>
    </citation>
    <scope>NUCLEOTIDE SEQUENCE [LARGE SCALE GENOMIC DNA]</scope>
    <source>
        <strain evidence="1 2">CBA3637</strain>
    </source>
</reference>
<accession>A0A6P1MK92</accession>
<dbReference type="PROSITE" id="PS51257">
    <property type="entry name" value="PROKAR_LIPOPROTEIN"/>
    <property type="match status" value="1"/>
</dbReference>
<gene>
    <name evidence="1" type="ORF">Ami3637_15330</name>
</gene>
<dbReference type="Proteomes" id="UP000463883">
    <property type="component" value="Chromosome"/>
</dbReference>
<evidence type="ECO:0000313" key="1">
    <source>
        <dbReference type="EMBL" id="QHI73563.1"/>
    </source>
</evidence>
<protein>
    <submittedName>
        <fullName evidence="1">Uncharacterized protein</fullName>
    </submittedName>
</protein>